<comment type="caution">
    <text evidence="7">The sequence shown here is derived from an EMBL/GenBank/DDBJ whole genome shotgun (WGS) entry which is preliminary data.</text>
</comment>
<dbReference type="SUPFAM" id="SSF51316">
    <property type="entry name" value="Mss4-like"/>
    <property type="match status" value="1"/>
</dbReference>
<comment type="catalytic activity">
    <reaction evidence="5">
        <text>L-methionyl-[protein] + [thioredoxin]-disulfide + H2O = L-methionyl-(R)-S-oxide-[protein] + [thioredoxin]-dithiol</text>
        <dbReference type="Rhea" id="RHEA:24164"/>
        <dbReference type="Rhea" id="RHEA-COMP:10698"/>
        <dbReference type="Rhea" id="RHEA-COMP:10700"/>
        <dbReference type="Rhea" id="RHEA-COMP:12313"/>
        <dbReference type="Rhea" id="RHEA-COMP:12314"/>
        <dbReference type="ChEBI" id="CHEBI:15377"/>
        <dbReference type="ChEBI" id="CHEBI:16044"/>
        <dbReference type="ChEBI" id="CHEBI:29950"/>
        <dbReference type="ChEBI" id="CHEBI:45764"/>
        <dbReference type="ChEBI" id="CHEBI:50058"/>
        <dbReference type="EC" id="1.8.4.12"/>
    </reaction>
</comment>
<dbReference type="GO" id="GO:0006979">
    <property type="term" value="P:response to oxidative stress"/>
    <property type="evidence" value="ECO:0007669"/>
    <property type="project" value="InterPro"/>
</dbReference>
<evidence type="ECO:0000313" key="7">
    <source>
        <dbReference type="EMBL" id="KAF0725012.1"/>
    </source>
</evidence>
<dbReference type="GO" id="GO:0046872">
    <property type="term" value="F:metal ion binding"/>
    <property type="evidence" value="ECO:0007669"/>
    <property type="project" value="UniProtKB-KW"/>
</dbReference>
<dbReference type="VEuPathDB" id="FungiDB:AeMF1_000046"/>
<dbReference type="NCBIfam" id="TIGR00357">
    <property type="entry name" value="peptide-methionine (R)-S-oxide reductase MsrB"/>
    <property type="match status" value="1"/>
</dbReference>
<dbReference type="Pfam" id="PF01641">
    <property type="entry name" value="SelR"/>
    <property type="match status" value="1"/>
</dbReference>
<evidence type="ECO:0000256" key="2">
    <source>
        <dbReference type="ARBA" id="ARBA00022723"/>
    </source>
</evidence>
<dbReference type="EMBL" id="VJMJ01000253">
    <property type="protein sequence ID" value="KAF0725012.1"/>
    <property type="molecule type" value="Genomic_DNA"/>
</dbReference>
<dbReference type="PANTHER" id="PTHR46081">
    <property type="entry name" value="PEPTIDE METHIONINE SULFOXIDE REDUCTASE 2"/>
    <property type="match status" value="1"/>
</dbReference>
<sequence length="128" mass="14167">MAVNLSEGEWRAKLSPEQFRVLREKGTEHAGTGEYNKHYKEGVYTCAGCDAPLYKSDTKFDSGCGWPAFFDAIPGAIRSVPDEDGYRIEIVCANCSGHMGHVFKGEGFKTPTDERHCVNSISLNFTPK</sequence>
<evidence type="ECO:0000256" key="4">
    <source>
        <dbReference type="ARBA" id="ARBA00023002"/>
    </source>
</evidence>
<name>A0A6G0WCJ9_9STRA</name>
<feature type="domain" description="MsrB" evidence="6">
    <location>
        <begin position="7"/>
        <end position="128"/>
    </location>
</feature>
<dbReference type="InterPro" id="IPR002579">
    <property type="entry name" value="Met_Sox_Rdtase_MsrB_dom"/>
</dbReference>
<keyword evidence="2 5" id="KW-0479">Metal-binding</keyword>
<comment type="similarity">
    <text evidence="1 5">Belongs to the MsrB Met sulfoxide reductase family.</text>
</comment>
<comment type="cofactor">
    <cofactor evidence="5">
        <name>Zn(2+)</name>
        <dbReference type="ChEBI" id="CHEBI:29105"/>
    </cofactor>
    <text evidence="5">Binds 1 zinc ion per subunit.</text>
</comment>
<protein>
    <recommendedName>
        <fullName evidence="5">Peptide-methionine (R)-S-oxide reductase</fullName>
        <ecNumber evidence="5">1.8.4.12</ecNumber>
    </recommendedName>
</protein>
<dbReference type="InterPro" id="IPR028427">
    <property type="entry name" value="Met_Sox_Rdtase_MsrB"/>
</dbReference>
<dbReference type="GO" id="GO:0033743">
    <property type="term" value="F:peptide-methionine (R)-S-oxide reductase activity"/>
    <property type="evidence" value="ECO:0007669"/>
    <property type="project" value="UniProtKB-EC"/>
</dbReference>
<dbReference type="PROSITE" id="PS51790">
    <property type="entry name" value="MSRB"/>
    <property type="match status" value="1"/>
</dbReference>
<evidence type="ECO:0000256" key="3">
    <source>
        <dbReference type="ARBA" id="ARBA00022833"/>
    </source>
</evidence>
<evidence type="ECO:0000313" key="8">
    <source>
        <dbReference type="Proteomes" id="UP000481153"/>
    </source>
</evidence>
<evidence type="ECO:0000256" key="1">
    <source>
        <dbReference type="ARBA" id="ARBA00007174"/>
    </source>
</evidence>
<dbReference type="InterPro" id="IPR011057">
    <property type="entry name" value="Mss4-like_sf"/>
</dbReference>
<keyword evidence="8" id="KW-1185">Reference proteome</keyword>
<evidence type="ECO:0000259" key="6">
    <source>
        <dbReference type="PROSITE" id="PS51790"/>
    </source>
</evidence>
<dbReference type="AlphaFoldDB" id="A0A6G0WCJ9"/>
<dbReference type="GO" id="GO:0030091">
    <property type="term" value="P:protein repair"/>
    <property type="evidence" value="ECO:0007669"/>
    <property type="project" value="InterPro"/>
</dbReference>
<evidence type="ECO:0000256" key="5">
    <source>
        <dbReference type="RuleBase" id="RU365044"/>
    </source>
</evidence>
<keyword evidence="3 5" id="KW-0862">Zinc</keyword>
<accession>A0A6G0WCJ9</accession>
<organism evidence="7 8">
    <name type="scientific">Aphanomyces euteiches</name>
    <dbReference type="NCBI Taxonomy" id="100861"/>
    <lineage>
        <taxon>Eukaryota</taxon>
        <taxon>Sar</taxon>
        <taxon>Stramenopiles</taxon>
        <taxon>Oomycota</taxon>
        <taxon>Saprolegniomycetes</taxon>
        <taxon>Saprolegniales</taxon>
        <taxon>Verrucalvaceae</taxon>
        <taxon>Aphanomyces</taxon>
    </lineage>
</organism>
<dbReference type="PANTHER" id="PTHR46081:SF8">
    <property type="entry name" value="PEPTIDE METHIONINE SULFOXIDE REDUCTASE 2"/>
    <property type="match status" value="1"/>
</dbReference>
<dbReference type="Gene3D" id="2.170.150.20">
    <property type="entry name" value="Peptide methionine sulfoxide reductase"/>
    <property type="match status" value="1"/>
</dbReference>
<reference evidence="7 8" key="1">
    <citation type="submission" date="2019-07" db="EMBL/GenBank/DDBJ databases">
        <title>Genomics analysis of Aphanomyces spp. identifies a new class of oomycete effector associated with host adaptation.</title>
        <authorList>
            <person name="Gaulin E."/>
        </authorList>
    </citation>
    <scope>NUCLEOTIDE SEQUENCE [LARGE SCALE GENOMIC DNA]</scope>
    <source>
        <strain evidence="7 8">ATCC 201684</strain>
    </source>
</reference>
<gene>
    <name evidence="7" type="ORF">Ae201684_016410</name>
</gene>
<dbReference type="EC" id="1.8.4.12" evidence="5"/>
<dbReference type="Proteomes" id="UP000481153">
    <property type="component" value="Unassembled WGS sequence"/>
</dbReference>
<proteinExistence type="inferred from homology"/>
<keyword evidence="4 5" id="KW-0560">Oxidoreductase</keyword>